<gene>
    <name evidence="5" type="ORF">MNBD_ALPHA02-2178</name>
</gene>
<reference evidence="5" key="1">
    <citation type="submission" date="2018-06" db="EMBL/GenBank/DDBJ databases">
        <authorList>
            <person name="Zhirakovskaya E."/>
        </authorList>
    </citation>
    <scope>NUCLEOTIDE SEQUENCE</scope>
</reference>
<dbReference type="CDD" id="cd02910">
    <property type="entry name" value="cupin_Yhhw_N"/>
    <property type="match status" value="1"/>
</dbReference>
<evidence type="ECO:0000256" key="1">
    <source>
        <dbReference type="ARBA" id="ARBA00008416"/>
    </source>
</evidence>
<comment type="similarity">
    <text evidence="1">Belongs to the pirin family.</text>
</comment>
<dbReference type="PANTHER" id="PTHR43212">
    <property type="entry name" value="QUERCETIN 2,3-DIOXYGENASE"/>
    <property type="match status" value="1"/>
</dbReference>
<evidence type="ECO:0000259" key="3">
    <source>
        <dbReference type="Pfam" id="PF02678"/>
    </source>
</evidence>
<dbReference type="InterPro" id="IPR011051">
    <property type="entry name" value="RmlC_Cupin_sf"/>
</dbReference>
<accession>A0A3B0RI36</accession>
<dbReference type="SUPFAM" id="SSF51182">
    <property type="entry name" value="RmlC-like cupins"/>
    <property type="match status" value="1"/>
</dbReference>
<keyword evidence="2" id="KW-0812">Transmembrane</keyword>
<evidence type="ECO:0000313" key="5">
    <source>
        <dbReference type="EMBL" id="VAV91371.1"/>
    </source>
</evidence>
<dbReference type="Pfam" id="PF17954">
    <property type="entry name" value="Pirin_C_2"/>
    <property type="match status" value="1"/>
</dbReference>
<dbReference type="Pfam" id="PF02678">
    <property type="entry name" value="Pirin"/>
    <property type="match status" value="1"/>
</dbReference>
<organism evidence="5">
    <name type="scientific">hydrothermal vent metagenome</name>
    <dbReference type="NCBI Taxonomy" id="652676"/>
    <lineage>
        <taxon>unclassified sequences</taxon>
        <taxon>metagenomes</taxon>
        <taxon>ecological metagenomes</taxon>
    </lineage>
</organism>
<feature type="transmembrane region" description="Helical" evidence="2">
    <location>
        <begin position="33"/>
        <end position="56"/>
    </location>
</feature>
<dbReference type="InterPro" id="IPR041602">
    <property type="entry name" value="Quercetinase_C"/>
</dbReference>
<sequence>MSVTLNAMLTTEVGPILLATSTKLPVWATCAKIFIYESLSIILIYRIIIFILYLLYNLLKKYIVVVLILIQEIKATDMQVKRYRDDRGPTDAGWLKSMHTFSFGHYHDPEHMGFASLRVINDDRVIPDAGFGTHPHSNMEIISYVLSGELAHKDSMGNGSIIKPGDVQLMSAGTGITHSEYNGSDTEQVHFLQIWIMPNVENTVPEYQQESFKPDEMHNRFRIIVSEDGAEGSLVIKQDARLFVGKFDEDMESEFITAKNRKYWLQIAKGKATVNDDEASAGDGFAIQGEDKIIIKTKTASEILLFDLAQ</sequence>
<dbReference type="InterPro" id="IPR012093">
    <property type="entry name" value="Pirin"/>
</dbReference>
<name>A0A3B0RI36_9ZZZZ</name>
<dbReference type="AlphaFoldDB" id="A0A3B0RI36"/>
<evidence type="ECO:0000256" key="2">
    <source>
        <dbReference type="SAM" id="Phobius"/>
    </source>
</evidence>
<protein>
    <submittedName>
        <fullName evidence="5">Pirin</fullName>
    </submittedName>
</protein>
<evidence type="ECO:0000259" key="4">
    <source>
        <dbReference type="Pfam" id="PF17954"/>
    </source>
</evidence>
<feature type="domain" description="Quercetin 2,3-dioxygenase C-terminal cupin" evidence="4">
    <location>
        <begin position="224"/>
        <end position="308"/>
    </location>
</feature>
<dbReference type="PANTHER" id="PTHR43212:SF3">
    <property type="entry name" value="QUERCETIN 2,3-DIOXYGENASE"/>
    <property type="match status" value="1"/>
</dbReference>
<dbReference type="Gene3D" id="2.60.120.10">
    <property type="entry name" value="Jelly Rolls"/>
    <property type="match status" value="2"/>
</dbReference>
<feature type="domain" description="Pirin N-terminal" evidence="3">
    <location>
        <begin position="89"/>
        <end position="196"/>
    </location>
</feature>
<keyword evidence="2" id="KW-0472">Membrane</keyword>
<keyword evidence="2" id="KW-1133">Transmembrane helix</keyword>
<dbReference type="EMBL" id="UOED01000067">
    <property type="protein sequence ID" value="VAV91371.1"/>
    <property type="molecule type" value="Genomic_DNA"/>
</dbReference>
<dbReference type="CDD" id="cd20311">
    <property type="entry name" value="cupin_Yhhw_C"/>
    <property type="match status" value="1"/>
</dbReference>
<dbReference type="InterPro" id="IPR003829">
    <property type="entry name" value="Pirin_N_dom"/>
</dbReference>
<proteinExistence type="inferred from homology"/>
<dbReference type="InterPro" id="IPR014710">
    <property type="entry name" value="RmlC-like_jellyroll"/>
</dbReference>